<protein>
    <submittedName>
        <fullName evidence="1">Uncharacterized protein</fullName>
    </submittedName>
</protein>
<dbReference type="SUPFAM" id="SSF161077">
    <property type="entry name" value="Photosystem II antenna protein-like"/>
    <property type="match status" value="1"/>
</dbReference>
<dbReference type="Proteomes" id="UP000027120">
    <property type="component" value="Unassembled WGS sequence"/>
</dbReference>
<dbReference type="EMBL" id="KK784885">
    <property type="protein sequence ID" value="KDO73991.1"/>
    <property type="molecule type" value="Genomic_DNA"/>
</dbReference>
<proteinExistence type="predicted"/>
<accession>A0A067GF40</accession>
<dbReference type="STRING" id="2711.A0A067GF40"/>
<evidence type="ECO:0000313" key="2">
    <source>
        <dbReference type="Proteomes" id="UP000027120"/>
    </source>
</evidence>
<name>A0A067GF40_CITSI</name>
<dbReference type="GO" id="GO:0009521">
    <property type="term" value="C:photosystem"/>
    <property type="evidence" value="ECO:0007669"/>
    <property type="project" value="InterPro"/>
</dbReference>
<dbReference type="GO" id="GO:0016168">
    <property type="term" value="F:chlorophyll binding"/>
    <property type="evidence" value="ECO:0007669"/>
    <property type="project" value="InterPro"/>
</dbReference>
<dbReference type="AlphaFoldDB" id="A0A067GF40"/>
<feature type="non-terminal residue" evidence="1">
    <location>
        <position position="1"/>
    </location>
</feature>
<organism evidence="1 2">
    <name type="scientific">Citrus sinensis</name>
    <name type="common">Sweet orange</name>
    <name type="synonym">Citrus aurantium var. sinensis</name>
    <dbReference type="NCBI Taxonomy" id="2711"/>
    <lineage>
        <taxon>Eukaryota</taxon>
        <taxon>Viridiplantae</taxon>
        <taxon>Streptophyta</taxon>
        <taxon>Embryophyta</taxon>
        <taxon>Tracheophyta</taxon>
        <taxon>Spermatophyta</taxon>
        <taxon>Magnoliopsida</taxon>
        <taxon>eudicotyledons</taxon>
        <taxon>Gunneridae</taxon>
        <taxon>Pentapetalae</taxon>
        <taxon>rosids</taxon>
        <taxon>malvids</taxon>
        <taxon>Sapindales</taxon>
        <taxon>Rutaceae</taxon>
        <taxon>Aurantioideae</taxon>
        <taxon>Citrus</taxon>
    </lineage>
</organism>
<evidence type="ECO:0000313" key="1">
    <source>
        <dbReference type="EMBL" id="KDO73991.1"/>
    </source>
</evidence>
<dbReference type="GO" id="GO:0009767">
    <property type="term" value="P:photosynthetic electron transport chain"/>
    <property type="evidence" value="ECO:0007669"/>
    <property type="project" value="InterPro"/>
</dbReference>
<gene>
    <name evidence="1" type="ORF">CISIN_1g037213mg</name>
</gene>
<reference evidence="1 2" key="1">
    <citation type="submission" date="2014-04" db="EMBL/GenBank/DDBJ databases">
        <authorList>
            <consortium name="International Citrus Genome Consortium"/>
            <person name="Gmitter F."/>
            <person name="Chen C."/>
            <person name="Farmerie W."/>
            <person name="Harkins T."/>
            <person name="Desany B."/>
            <person name="Mohiuddin M."/>
            <person name="Kodira C."/>
            <person name="Borodovsky M."/>
            <person name="Lomsadze A."/>
            <person name="Burns P."/>
            <person name="Jenkins J."/>
            <person name="Prochnik S."/>
            <person name="Shu S."/>
            <person name="Chapman J."/>
            <person name="Pitluck S."/>
            <person name="Schmutz J."/>
            <person name="Rokhsar D."/>
        </authorList>
    </citation>
    <scope>NUCLEOTIDE SEQUENCE</scope>
</reference>
<dbReference type="InterPro" id="IPR036001">
    <property type="entry name" value="PS_II_antenna-like_sf"/>
</dbReference>
<sequence>LFGKVIDTFPYILSEVFHLICSVILDFDNIYHAFLGLETFEESFSFFGYTLYFRDLYDSWAPRDGERLEKLPTQRLVQVFVLVE</sequence>
<keyword evidence="2" id="KW-1185">Reference proteome</keyword>